<comment type="caution">
    <text evidence="4">The sequence shown here is derived from an EMBL/GenBank/DDBJ whole genome shotgun (WGS) entry which is preliminary data.</text>
</comment>
<reference evidence="4 5" key="1">
    <citation type="submission" date="2018-08" db="EMBL/GenBank/DDBJ databases">
        <title>A genome reference for cultivated species of the human gut microbiota.</title>
        <authorList>
            <person name="Zou Y."/>
            <person name="Xue W."/>
            <person name="Luo G."/>
        </authorList>
    </citation>
    <scope>NUCLEOTIDE SEQUENCE [LARGE SCALE GENOMIC DNA]</scope>
    <source>
        <strain evidence="4 5">AM42-11AC</strain>
    </source>
</reference>
<gene>
    <name evidence="4" type="ORF">DW905_13145</name>
</gene>
<comment type="similarity">
    <text evidence="2">Belongs to the RelE toxin family. YafQ subfamily.</text>
</comment>
<dbReference type="GO" id="GO:0004521">
    <property type="term" value="F:RNA endonuclease activity"/>
    <property type="evidence" value="ECO:0007669"/>
    <property type="project" value="TreeGrafter"/>
</dbReference>
<dbReference type="Proteomes" id="UP000261079">
    <property type="component" value="Unassembled WGS sequence"/>
</dbReference>
<keyword evidence="1" id="KW-1277">Toxin-antitoxin system</keyword>
<evidence type="ECO:0000256" key="3">
    <source>
        <dbReference type="PIRSR" id="PIRSR006156-1"/>
    </source>
</evidence>
<sequence>MLKLNTSTQFKKDYKTCIKRHYKMDLLQAVVDVLRVPDALPQKNRDHSLTGNYTGCRECHIQPDWILIYRQTDTELYLVATGTHSDLFGL</sequence>
<name>A0A3E2V0I0_9FIRM</name>
<dbReference type="Pfam" id="PF15738">
    <property type="entry name" value="YafQ_toxin"/>
    <property type="match status" value="1"/>
</dbReference>
<proteinExistence type="inferred from homology"/>
<protein>
    <submittedName>
        <fullName evidence="4">Type II toxin-antitoxin system YafQ family toxin</fullName>
    </submittedName>
</protein>
<dbReference type="PANTHER" id="PTHR40588">
    <property type="entry name" value="MRNA INTERFERASE TOXIN YAFQ"/>
    <property type="match status" value="1"/>
</dbReference>
<evidence type="ECO:0000313" key="4">
    <source>
        <dbReference type="EMBL" id="RGC04056.1"/>
    </source>
</evidence>
<dbReference type="EMBL" id="QVEZ01000012">
    <property type="protein sequence ID" value="RGC04056.1"/>
    <property type="molecule type" value="Genomic_DNA"/>
</dbReference>
<evidence type="ECO:0000313" key="5">
    <source>
        <dbReference type="Proteomes" id="UP000261079"/>
    </source>
</evidence>
<dbReference type="RefSeq" id="WP_117536023.1">
    <property type="nucleotide sequence ID" value="NZ_CAXSZA010000010.1"/>
</dbReference>
<dbReference type="NCBIfam" id="TIGR02385">
    <property type="entry name" value="RelE_StbE"/>
    <property type="match status" value="1"/>
</dbReference>
<dbReference type="Gene3D" id="3.30.2310.20">
    <property type="entry name" value="RelE-like"/>
    <property type="match status" value="1"/>
</dbReference>
<dbReference type="AlphaFoldDB" id="A0A3E2V0I0"/>
<accession>A0A3E2V0I0</accession>
<organism evidence="4 5">
    <name type="scientific">Faecalibacterium prausnitzii</name>
    <dbReference type="NCBI Taxonomy" id="853"/>
    <lineage>
        <taxon>Bacteria</taxon>
        <taxon>Bacillati</taxon>
        <taxon>Bacillota</taxon>
        <taxon>Clostridia</taxon>
        <taxon>Eubacteriales</taxon>
        <taxon>Oscillospiraceae</taxon>
        <taxon>Faecalibacterium</taxon>
    </lineage>
</organism>
<dbReference type="InterPro" id="IPR007712">
    <property type="entry name" value="RelE/ParE_toxin"/>
</dbReference>
<dbReference type="SUPFAM" id="SSF143011">
    <property type="entry name" value="RelE-like"/>
    <property type="match status" value="1"/>
</dbReference>
<dbReference type="GO" id="GO:0006415">
    <property type="term" value="P:translational termination"/>
    <property type="evidence" value="ECO:0007669"/>
    <property type="project" value="TreeGrafter"/>
</dbReference>
<feature type="active site" description="Proton donor" evidence="3">
    <location>
        <position position="84"/>
    </location>
</feature>
<dbReference type="InterPro" id="IPR035093">
    <property type="entry name" value="RelE/ParE_toxin_dom_sf"/>
</dbReference>
<dbReference type="GO" id="GO:0006402">
    <property type="term" value="P:mRNA catabolic process"/>
    <property type="evidence" value="ECO:0007669"/>
    <property type="project" value="TreeGrafter"/>
</dbReference>
<evidence type="ECO:0000256" key="1">
    <source>
        <dbReference type="ARBA" id="ARBA00022649"/>
    </source>
</evidence>
<dbReference type="PANTHER" id="PTHR40588:SF1">
    <property type="entry name" value="MRNA INTERFERASE TOXIN YAFQ"/>
    <property type="match status" value="1"/>
</dbReference>
<dbReference type="PIRSF" id="PIRSF006156">
    <property type="entry name" value="YafQ"/>
    <property type="match status" value="1"/>
</dbReference>
<dbReference type="InterPro" id="IPR004386">
    <property type="entry name" value="Toxin_YafQ-like"/>
</dbReference>
<dbReference type="FunFam" id="3.30.2310.20:FF:000003">
    <property type="entry name" value="Type II toxin-antitoxin system YafQ family toxin"/>
    <property type="match status" value="1"/>
</dbReference>
<evidence type="ECO:0000256" key="2">
    <source>
        <dbReference type="ARBA" id="ARBA00061366"/>
    </source>
</evidence>